<dbReference type="SUPFAM" id="SSF141571">
    <property type="entry name" value="Pentapeptide repeat-like"/>
    <property type="match status" value="1"/>
</dbReference>
<organism evidence="2 3">
    <name type="scientific">Mesorhabditis belari</name>
    <dbReference type="NCBI Taxonomy" id="2138241"/>
    <lineage>
        <taxon>Eukaryota</taxon>
        <taxon>Metazoa</taxon>
        <taxon>Ecdysozoa</taxon>
        <taxon>Nematoda</taxon>
        <taxon>Chromadorea</taxon>
        <taxon>Rhabditida</taxon>
        <taxon>Rhabditina</taxon>
        <taxon>Rhabditomorpha</taxon>
        <taxon>Rhabditoidea</taxon>
        <taxon>Rhabditidae</taxon>
        <taxon>Mesorhabditinae</taxon>
        <taxon>Mesorhabditis</taxon>
    </lineage>
</organism>
<dbReference type="Proteomes" id="UP000887575">
    <property type="component" value="Unassembled WGS sequence"/>
</dbReference>
<protein>
    <submittedName>
        <fullName evidence="3">Uncharacterized protein</fullName>
    </submittedName>
</protein>
<dbReference type="WBParaSite" id="MBELARI_LOCUS13181">
    <property type="protein sequence ID" value="MBELARI_LOCUS13181"/>
    <property type="gene ID" value="MBELARI_LOCUS13181"/>
</dbReference>
<accession>A0AAF3EGR7</accession>
<sequence>MVPSVPSHALHILVPNLTTKPREYVKICGATRSGATRSGATRSGATRSGATRSGATRSGATRSGATRSGATRSGATRSGATRSGATRSGATRSGATRSGATRSGATRSGATRSGATRSGATRSPESALLSVDHVGQLELPDRRPIKERLQSIFEPPMSSDEESVTREKTEENRKKGTVEKREPSLRKEKGKIRASLL</sequence>
<feature type="compositionally biased region" description="Basic residues" evidence="1">
    <location>
        <begin position="188"/>
        <end position="197"/>
    </location>
</feature>
<dbReference type="Gene3D" id="2.160.20.80">
    <property type="entry name" value="E3 ubiquitin-protein ligase SopA"/>
    <property type="match status" value="1"/>
</dbReference>
<feature type="region of interest" description="Disordered" evidence="1">
    <location>
        <begin position="32"/>
        <end position="126"/>
    </location>
</feature>
<name>A0AAF3EGR7_9BILA</name>
<keyword evidence="2" id="KW-1185">Reference proteome</keyword>
<feature type="region of interest" description="Disordered" evidence="1">
    <location>
        <begin position="139"/>
        <end position="197"/>
    </location>
</feature>
<evidence type="ECO:0000313" key="3">
    <source>
        <dbReference type="WBParaSite" id="MBELARI_LOCUS13181"/>
    </source>
</evidence>
<feature type="compositionally biased region" description="Basic and acidic residues" evidence="1">
    <location>
        <begin position="139"/>
        <end position="149"/>
    </location>
</feature>
<evidence type="ECO:0000256" key="1">
    <source>
        <dbReference type="SAM" id="MobiDB-lite"/>
    </source>
</evidence>
<feature type="compositionally biased region" description="Polar residues" evidence="1">
    <location>
        <begin position="33"/>
        <end position="124"/>
    </location>
</feature>
<dbReference type="AlphaFoldDB" id="A0AAF3EGR7"/>
<reference evidence="3" key="1">
    <citation type="submission" date="2024-02" db="UniProtKB">
        <authorList>
            <consortium name="WormBaseParasite"/>
        </authorList>
    </citation>
    <scope>IDENTIFICATION</scope>
</reference>
<evidence type="ECO:0000313" key="2">
    <source>
        <dbReference type="Proteomes" id="UP000887575"/>
    </source>
</evidence>
<proteinExistence type="predicted"/>
<feature type="compositionally biased region" description="Basic and acidic residues" evidence="1">
    <location>
        <begin position="163"/>
        <end position="187"/>
    </location>
</feature>